<dbReference type="AlphaFoldDB" id="A0AAV6YAB5"/>
<sequence length="158" mass="16864">MVHLSLKSSTVGLLGGPGGTRWDDGAFDGVSQITLRYSPTGVIDSMQVTYGVNDKPTFSAPKHGGNGGPATAQIVLRFPEEILTKVTGYYSALPGYVDTPVIRSLTFWTNMGAYGPYGPEQGTNFSVSLEDEKIVGFIGRSGGYLDAIGFHLERAKKI</sequence>
<evidence type="ECO:0000259" key="3">
    <source>
        <dbReference type="PROSITE" id="PS51752"/>
    </source>
</evidence>
<dbReference type="FunFam" id="2.100.10.30:FF:000001">
    <property type="entry name" value="Jacalin-related lectin 33"/>
    <property type="match status" value="1"/>
</dbReference>
<evidence type="ECO:0000256" key="2">
    <source>
        <dbReference type="ARBA" id="ARBA00022734"/>
    </source>
</evidence>
<dbReference type="PANTHER" id="PTHR47293">
    <property type="entry name" value="JACALIN-RELATED LECTIN 3"/>
    <property type="match status" value="1"/>
</dbReference>
<keyword evidence="2" id="KW-0430">Lectin</keyword>
<dbReference type="SMART" id="SM00915">
    <property type="entry name" value="Jacalin"/>
    <property type="match status" value="1"/>
</dbReference>
<dbReference type="Gene3D" id="2.100.10.30">
    <property type="entry name" value="Jacalin-like lectin domain"/>
    <property type="match status" value="1"/>
</dbReference>
<reference evidence="4" key="1">
    <citation type="submission" date="2019-10" db="EMBL/GenBank/DDBJ databases">
        <authorList>
            <person name="Zhang R."/>
            <person name="Pan Y."/>
            <person name="Wang J."/>
            <person name="Ma R."/>
            <person name="Yu S."/>
        </authorList>
    </citation>
    <scope>NUCLEOTIDE SEQUENCE</scope>
    <source>
        <strain evidence="4">LA-IB0</strain>
        <tissue evidence="4">Leaf</tissue>
    </source>
</reference>
<protein>
    <recommendedName>
        <fullName evidence="3">Jacalin-type lectin domain-containing protein</fullName>
    </recommendedName>
</protein>
<dbReference type="InterPro" id="IPR001229">
    <property type="entry name" value="Jacalin-like_lectin_dom"/>
</dbReference>
<dbReference type="InterPro" id="IPR036404">
    <property type="entry name" value="Jacalin-like_lectin_dom_sf"/>
</dbReference>
<comment type="similarity">
    <text evidence="1">Belongs to the jacalin lectin family.</text>
</comment>
<dbReference type="EMBL" id="WHWC01000002">
    <property type="protein sequence ID" value="KAG8388375.1"/>
    <property type="molecule type" value="Genomic_DNA"/>
</dbReference>
<evidence type="ECO:0000313" key="5">
    <source>
        <dbReference type="Proteomes" id="UP000826271"/>
    </source>
</evidence>
<evidence type="ECO:0000313" key="4">
    <source>
        <dbReference type="EMBL" id="KAG8388375.1"/>
    </source>
</evidence>
<evidence type="ECO:0000256" key="1">
    <source>
        <dbReference type="ARBA" id="ARBA00006568"/>
    </source>
</evidence>
<dbReference type="GO" id="GO:0030246">
    <property type="term" value="F:carbohydrate binding"/>
    <property type="evidence" value="ECO:0007669"/>
    <property type="project" value="UniProtKB-KW"/>
</dbReference>
<dbReference type="PANTHER" id="PTHR47293:SF15">
    <property type="entry name" value="JACALIN-RELATED LECTIN 19"/>
    <property type="match status" value="1"/>
</dbReference>
<dbReference type="Pfam" id="PF01419">
    <property type="entry name" value="Jacalin"/>
    <property type="match status" value="1"/>
</dbReference>
<name>A0AAV6YAB5_9LAMI</name>
<gene>
    <name evidence="4" type="ORF">BUALT_Bualt02G0119400</name>
</gene>
<proteinExistence type="inferred from homology"/>
<dbReference type="Proteomes" id="UP000826271">
    <property type="component" value="Unassembled WGS sequence"/>
</dbReference>
<dbReference type="SUPFAM" id="SSF51101">
    <property type="entry name" value="Mannose-binding lectins"/>
    <property type="match status" value="1"/>
</dbReference>
<dbReference type="InterPro" id="IPR033734">
    <property type="entry name" value="Jacalin-like_lectin_dom_plant"/>
</dbReference>
<accession>A0AAV6YAB5</accession>
<comment type="caution">
    <text evidence="4">The sequence shown here is derived from an EMBL/GenBank/DDBJ whole genome shotgun (WGS) entry which is preliminary data.</text>
</comment>
<organism evidence="4 5">
    <name type="scientific">Buddleja alternifolia</name>
    <dbReference type="NCBI Taxonomy" id="168488"/>
    <lineage>
        <taxon>Eukaryota</taxon>
        <taxon>Viridiplantae</taxon>
        <taxon>Streptophyta</taxon>
        <taxon>Embryophyta</taxon>
        <taxon>Tracheophyta</taxon>
        <taxon>Spermatophyta</taxon>
        <taxon>Magnoliopsida</taxon>
        <taxon>eudicotyledons</taxon>
        <taxon>Gunneridae</taxon>
        <taxon>Pentapetalae</taxon>
        <taxon>asterids</taxon>
        <taxon>lamiids</taxon>
        <taxon>Lamiales</taxon>
        <taxon>Scrophulariaceae</taxon>
        <taxon>Buddlejeae</taxon>
        <taxon>Buddleja</taxon>
    </lineage>
</organism>
<keyword evidence="5" id="KW-1185">Reference proteome</keyword>
<dbReference type="CDD" id="cd09612">
    <property type="entry name" value="Jacalin"/>
    <property type="match status" value="1"/>
</dbReference>
<feature type="domain" description="Jacalin-type lectin" evidence="3">
    <location>
        <begin position="8"/>
        <end position="154"/>
    </location>
</feature>
<dbReference type="PROSITE" id="PS51752">
    <property type="entry name" value="JACALIN_LECTIN"/>
    <property type="match status" value="1"/>
</dbReference>